<keyword evidence="5" id="KW-1185">Reference proteome</keyword>
<organism evidence="4 5">
    <name type="scientific">Cuneatibacter caecimuris</name>
    <dbReference type="NCBI Taxonomy" id="1796618"/>
    <lineage>
        <taxon>Bacteria</taxon>
        <taxon>Bacillati</taxon>
        <taxon>Bacillota</taxon>
        <taxon>Clostridia</taxon>
        <taxon>Lachnospirales</taxon>
        <taxon>Lachnospiraceae</taxon>
        <taxon>Cuneatibacter</taxon>
    </lineage>
</organism>
<dbReference type="AlphaFoldDB" id="A0A4Q7PK33"/>
<feature type="domain" description="Stage III sporulation protein AA AAA+ ATPase" evidence="3">
    <location>
        <begin position="3"/>
        <end position="313"/>
    </location>
</feature>
<dbReference type="RefSeq" id="WP_130434248.1">
    <property type="nucleotide sequence ID" value="NZ_SGXF01000002.1"/>
</dbReference>
<dbReference type="InterPro" id="IPR045735">
    <property type="entry name" value="Spore_III_AA_AAA+_ATPase"/>
</dbReference>
<accession>A0A4Q7PK33</accession>
<comment type="caution">
    <text evidence="4">The sequence shown here is derived from an EMBL/GenBank/DDBJ whole genome shotgun (WGS) entry which is preliminary data.</text>
</comment>
<keyword evidence="1" id="KW-0547">Nucleotide-binding</keyword>
<name>A0A4Q7PK33_9FIRM</name>
<dbReference type="InterPro" id="IPR027417">
    <property type="entry name" value="P-loop_NTPase"/>
</dbReference>
<proteinExistence type="predicted"/>
<dbReference type="Gene3D" id="3.40.50.300">
    <property type="entry name" value="P-loop containing nucleotide triphosphate hydrolases"/>
    <property type="match status" value="1"/>
</dbReference>
<evidence type="ECO:0000259" key="3">
    <source>
        <dbReference type="Pfam" id="PF19568"/>
    </source>
</evidence>
<dbReference type="Pfam" id="PF19568">
    <property type="entry name" value="Spore_III_AA"/>
    <property type="match status" value="1"/>
</dbReference>
<keyword evidence="2" id="KW-0067">ATP-binding</keyword>
<evidence type="ECO:0000313" key="5">
    <source>
        <dbReference type="Proteomes" id="UP000292927"/>
    </source>
</evidence>
<evidence type="ECO:0000313" key="4">
    <source>
        <dbReference type="EMBL" id="RZT00855.1"/>
    </source>
</evidence>
<dbReference type="EMBL" id="SGXF01000002">
    <property type="protein sequence ID" value="RZT00855.1"/>
    <property type="molecule type" value="Genomic_DNA"/>
</dbReference>
<dbReference type="Proteomes" id="UP000292927">
    <property type="component" value="Unassembled WGS sequence"/>
</dbReference>
<evidence type="ECO:0000256" key="2">
    <source>
        <dbReference type="ARBA" id="ARBA00022840"/>
    </source>
</evidence>
<dbReference type="SUPFAM" id="SSF52540">
    <property type="entry name" value="P-loop containing nucleoside triphosphate hydrolases"/>
    <property type="match status" value="1"/>
</dbReference>
<protein>
    <submittedName>
        <fullName evidence="4">Stage III sporulation protein AA</fullName>
    </submittedName>
</protein>
<evidence type="ECO:0000256" key="1">
    <source>
        <dbReference type="ARBA" id="ARBA00022741"/>
    </source>
</evidence>
<dbReference type="PANTHER" id="PTHR20953">
    <property type="entry name" value="KINASE-RELATED"/>
    <property type="match status" value="1"/>
</dbReference>
<dbReference type="InterPro" id="IPR014217">
    <property type="entry name" value="Spore_III_AA"/>
</dbReference>
<gene>
    <name evidence="4" type="ORF">EV209_1287</name>
</gene>
<dbReference type="NCBIfam" id="TIGR02858">
    <property type="entry name" value="spore_III_AA"/>
    <property type="match status" value="1"/>
</dbReference>
<reference evidence="4 5" key="1">
    <citation type="submission" date="2019-02" db="EMBL/GenBank/DDBJ databases">
        <title>Genomic Encyclopedia of Type Strains, Phase IV (KMG-IV): sequencing the most valuable type-strain genomes for metagenomic binning, comparative biology and taxonomic classification.</title>
        <authorList>
            <person name="Goeker M."/>
        </authorList>
    </citation>
    <scope>NUCLEOTIDE SEQUENCE [LARGE SCALE GENOMIC DNA]</scope>
    <source>
        <strain evidence="4 5">DSM 29486</strain>
    </source>
</reference>
<sequence>MGQEEQLYQLFPEKLKRLLVQAEIPFESLQELRLRAEEPVIAVVESEEWYLQEGGGRTRQVKNAFRAGRRDLQEILERAGKYSLYAYEEELRQGYLTLQGGHRMGISGKAVLEQGTVRSIKYVSFLNLRIAHQKKGCADQLLPFLYNRDGHICQTLLIAPPGGGKTTVLRDLIRQVSDGNTYGRGVTVGVVDERSELGACYMGTPQNDLGMRTDVLDCCPKAQGMLLLLRAMAPQVIAVDEIGSRKDLEAIEYVNHCGCSIIATVHGASVEDIKVRPVLREMLQERLFERYVVLGSRKRPGEVLQIFDDRGTLLTGVRSLK</sequence>
<dbReference type="OrthoDB" id="9768243at2"/>
<dbReference type="PANTHER" id="PTHR20953:SF3">
    <property type="entry name" value="P-LOOP CONTAINING NUCLEOSIDE TRIPHOSPHATE HYDROLASES SUPERFAMILY PROTEIN"/>
    <property type="match status" value="1"/>
</dbReference>
<dbReference type="GO" id="GO:0005524">
    <property type="term" value="F:ATP binding"/>
    <property type="evidence" value="ECO:0007669"/>
    <property type="project" value="UniProtKB-KW"/>
</dbReference>